<comment type="caution">
    <text evidence="1">The sequence shown here is derived from an EMBL/GenBank/DDBJ whole genome shotgun (WGS) entry which is preliminary data.</text>
</comment>
<accession>E2ZH94</accession>
<dbReference type="EMBL" id="AECU01000084">
    <property type="protein sequence ID" value="EFQ07477.1"/>
    <property type="molecule type" value="Genomic_DNA"/>
</dbReference>
<dbReference type="HOGENOM" id="CLU_3200036_0_0_9"/>
<dbReference type="Proteomes" id="UP000006028">
    <property type="component" value="Unassembled WGS sequence"/>
</dbReference>
<organism evidence="1 2">
    <name type="scientific">Faecalibacterium cf. prausnitzii KLE1255</name>
    <dbReference type="NCBI Taxonomy" id="748224"/>
    <lineage>
        <taxon>Bacteria</taxon>
        <taxon>Bacillati</taxon>
        <taxon>Bacillota</taxon>
        <taxon>Clostridia</taxon>
        <taxon>Eubacteriales</taxon>
        <taxon>Oscillospiraceae</taxon>
        <taxon>Faecalibacterium</taxon>
    </lineage>
</organism>
<dbReference type="BioCyc" id="FCF748224-HMP:GTSS-852-MONOMER"/>
<name>E2ZH94_9FIRM</name>
<proteinExistence type="predicted"/>
<sequence>MVNALLPFLPQLMQPPGTSCKKQWKPHGRLWYTVGRAFHEKQRKF</sequence>
<dbReference type="AlphaFoldDB" id="E2ZH94"/>
<protein>
    <submittedName>
        <fullName evidence="1">Uncharacterized protein</fullName>
    </submittedName>
</protein>
<reference evidence="1 2" key="1">
    <citation type="submission" date="2010-08" db="EMBL/GenBank/DDBJ databases">
        <authorList>
            <person name="Weinstock G."/>
            <person name="Sodergren E."/>
            <person name="Clifton S."/>
            <person name="Fulton L."/>
            <person name="Fulton B."/>
            <person name="Courtney L."/>
            <person name="Fronick C."/>
            <person name="Harrison M."/>
            <person name="Strong C."/>
            <person name="Farmer C."/>
            <person name="Delahaunty K."/>
            <person name="Markovic C."/>
            <person name="Hall O."/>
            <person name="Minx P."/>
            <person name="Tomlinson C."/>
            <person name="Mitreva M."/>
            <person name="Hou S."/>
            <person name="Chen J."/>
            <person name="Wollam A."/>
            <person name="Pepin K.H."/>
            <person name="Johnson M."/>
            <person name="Bhonagiri V."/>
            <person name="Zhang X."/>
            <person name="Suruliraj S."/>
            <person name="Warren W."/>
            <person name="Chinwalla A."/>
            <person name="Mardis E.R."/>
            <person name="Wilson R.K."/>
        </authorList>
    </citation>
    <scope>NUCLEOTIDE SEQUENCE [LARGE SCALE GENOMIC DNA]</scope>
    <source>
        <strain evidence="1 2">KLE1255</strain>
    </source>
</reference>
<evidence type="ECO:0000313" key="1">
    <source>
        <dbReference type="EMBL" id="EFQ07477.1"/>
    </source>
</evidence>
<gene>
    <name evidence="1" type="ORF">HMPREF9436_01033</name>
</gene>
<evidence type="ECO:0000313" key="2">
    <source>
        <dbReference type="Proteomes" id="UP000006028"/>
    </source>
</evidence>